<organism evidence="2 3">
    <name type="scientific">Mesonia algae</name>
    <dbReference type="NCBI Taxonomy" id="213248"/>
    <lineage>
        <taxon>Bacteria</taxon>
        <taxon>Pseudomonadati</taxon>
        <taxon>Bacteroidota</taxon>
        <taxon>Flavobacteriia</taxon>
        <taxon>Flavobacteriales</taxon>
        <taxon>Flavobacteriaceae</taxon>
        <taxon>Mesonia</taxon>
    </lineage>
</organism>
<dbReference type="RefSeq" id="WP_111540541.1">
    <property type="nucleotide sequence ID" value="NZ_QKYV01000003.1"/>
</dbReference>
<dbReference type="AlphaFoldDB" id="A0A2W7I8Z5"/>
<evidence type="ECO:0000313" key="2">
    <source>
        <dbReference type="EMBL" id="PZW41535.1"/>
    </source>
</evidence>
<protein>
    <submittedName>
        <fullName evidence="2">TLP18.3/Psb32/MOLO-1 phosphatase superfamily protein</fullName>
    </submittedName>
</protein>
<dbReference type="EMBL" id="QKYV01000003">
    <property type="protein sequence ID" value="PZW41535.1"/>
    <property type="molecule type" value="Genomic_DNA"/>
</dbReference>
<evidence type="ECO:0000313" key="3">
    <source>
        <dbReference type="Proteomes" id="UP000249542"/>
    </source>
</evidence>
<dbReference type="PANTHER" id="PTHR30373">
    <property type="entry name" value="UPF0603 PROTEIN YGCG"/>
    <property type="match status" value="1"/>
</dbReference>
<keyword evidence="3" id="KW-1185">Reference proteome</keyword>
<dbReference type="PANTHER" id="PTHR30373:SF8">
    <property type="entry name" value="BLL7265 PROTEIN"/>
    <property type="match status" value="1"/>
</dbReference>
<gene>
    <name evidence="2" type="ORF">LX95_01216</name>
</gene>
<dbReference type="Gene3D" id="3.10.310.50">
    <property type="match status" value="1"/>
</dbReference>
<name>A0A2W7I8Z5_9FLAO</name>
<dbReference type="Pfam" id="PF04536">
    <property type="entry name" value="TPM_phosphatase"/>
    <property type="match status" value="1"/>
</dbReference>
<proteinExistence type="predicted"/>
<comment type="caution">
    <text evidence="2">The sequence shown here is derived from an EMBL/GenBank/DDBJ whole genome shotgun (WGS) entry which is preliminary data.</text>
</comment>
<sequence length="143" mass="16508">MSINLITPEDEKEIVSAIQEAEKNTSGEIRVHIEKECKEDVFSRAKNVFEFLKMHETELKNGVLFYVSTQDHHFYILGDKGINDVVEKDFWESTKEIVISNFKNGNYKEGLVEGILKAGEQLKKFFPYQTDDINELSDEISRG</sequence>
<evidence type="ECO:0000259" key="1">
    <source>
        <dbReference type="Pfam" id="PF04536"/>
    </source>
</evidence>
<dbReference type="InterPro" id="IPR007621">
    <property type="entry name" value="TPM_dom"/>
</dbReference>
<accession>A0A2W7I8Z5</accession>
<feature type="domain" description="TPM" evidence="1">
    <location>
        <begin position="4"/>
        <end position="119"/>
    </location>
</feature>
<reference evidence="2 3" key="1">
    <citation type="submission" date="2018-06" db="EMBL/GenBank/DDBJ databases">
        <title>Genomic Encyclopedia of Archaeal and Bacterial Type Strains, Phase II (KMG-II): from individual species to whole genera.</title>
        <authorList>
            <person name="Goeker M."/>
        </authorList>
    </citation>
    <scope>NUCLEOTIDE SEQUENCE [LARGE SCALE GENOMIC DNA]</scope>
    <source>
        <strain evidence="2 3">DSM 15361</strain>
    </source>
</reference>
<dbReference type="Proteomes" id="UP000249542">
    <property type="component" value="Unassembled WGS sequence"/>
</dbReference>